<evidence type="ECO:0000313" key="1">
    <source>
        <dbReference type="EMBL" id="KAI4459132.1"/>
    </source>
</evidence>
<keyword evidence="2" id="KW-1185">Reference proteome</keyword>
<evidence type="ECO:0000313" key="2">
    <source>
        <dbReference type="Proteomes" id="UP001056778"/>
    </source>
</evidence>
<dbReference type="EMBL" id="CM043020">
    <property type="protein sequence ID" value="KAI4459132.1"/>
    <property type="molecule type" value="Genomic_DNA"/>
</dbReference>
<proteinExistence type="predicted"/>
<reference evidence="1" key="1">
    <citation type="submission" date="2022-04" db="EMBL/GenBank/DDBJ databases">
        <title>Chromosome-scale genome assembly of Holotrichia oblita Faldermann.</title>
        <authorList>
            <person name="Rongchong L."/>
        </authorList>
    </citation>
    <scope>NUCLEOTIDE SEQUENCE</scope>
    <source>
        <strain evidence="1">81SQS9</strain>
    </source>
</reference>
<comment type="caution">
    <text evidence="1">The sequence shown here is derived from an EMBL/GenBank/DDBJ whole genome shotgun (WGS) entry which is preliminary data.</text>
</comment>
<protein>
    <submittedName>
        <fullName evidence="1">Wd repeat-containing protein 55</fullName>
    </submittedName>
</protein>
<sequence length="315" mass="35411">MSEINIVNNDPSLIQNLKGHRNDVTSISFHPTNNQQFVSGSLDNSVMLWNLSSQQKRCFKLLGHTSSVNCVEFSKDGHLIASCSQDQTVRLWSPRINGSSSSFRAHTASISTVSFSPNNDKLITGSNDKSIKIWDLATRKFISSFAAHTNWVRCVKFSSDESFIASCSDDRTLRFWDVNSGQCVHTVTCSKGSGNYLAIHVNDRSVALALNNGSVRLYDIRAKKLQQHYVIHDNVTCVKWHPYANYLLSSGQDGTMKFIDVLEGRRYILSKGIIKQFVQLRLLTMEIILHPAAQISILWCGLQILLCEQNLLTIR</sequence>
<gene>
    <name evidence="1" type="ORF">MML48_6g00001689</name>
</gene>
<accession>A0ACB9SX31</accession>
<name>A0ACB9SX31_HOLOL</name>
<organism evidence="1 2">
    <name type="scientific">Holotrichia oblita</name>
    <name type="common">Chafer beetle</name>
    <dbReference type="NCBI Taxonomy" id="644536"/>
    <lineage>
        <taxon>Eukaryota</taxon>
        <taxon>Metazoa</taxon>
        <taxon>Ecdysozoa</taxon>
        <taxon>Arthropoda</taxon>
        <taxon>Hexapoda</taxon>
        <taxon>Insecta</taxon>
        <taxon>Pterygota</taxon>
        <taxon>Neoptera</taxon>
        <taxon>Endopterygota</taxon>
        <taxon>Coleoptera</taxon>
        <taxon>Polyphaga</taxon>
        <taxon>Scarabaeiformia</taxon>
        <taxon>Scarabaeidae</taxon>
        <taxon>Melolonthinae</taxon>
        <taxon>Holotrichia</taxon>
    </lineage>
</organism>
<dbReference type="Proteomes" id="UP001056778">
    <property type="component" value="Chromosome 6"/>
</dbReference>